<reference evidence="3" key="1">
    <citation type="submission" date="2019-09" db="EMBL/GenBank/DDBJ databases">
        <title>Draft genome information of white flower Hibiscus syriacus.</title>
        <authorList>
            <person name="Kim Y.-M."/>
        </authorList>
    </citation>
    <scope>NUCLEOTIDE SEQUENCE [LARGE SCALE GENOMIC DNA]</scope>
    <source>
        <strain evidence="3">YM2019G1</strain>
    </source>
</reference>
<feature type="region of interest" description="Disordered" evidence="1">
    <location>
        <begin position="420"/>
        <end position="439"/>
    </location>
</feature>
<gene>
    <name evidence="3" type="ORF">F3Y22_tig00112746pilonHSYRG00023</name>
</gene>
<dbReference type="EMBL" id="VEPZ02001644">
    <property type="protein sequence ID" value="KAE8664596.1"/>
    <property type="molecule type" value="Genomic_DNA"/>
</dbReference>
<dbReference type="InterPro" id="IPR044257">
    <property type="entry name" value="TRM32-like"/>
</dbReference>
<evidence type="ECO:0000256" key="1">
    <source>
        <dbReference type="SAM" id="MobiDB-lite"/>
    </source>
</evidence>
<evidence type="ECO:0000313" key="3">
    <source>
        <dbReference type="EMBL" id="KAE8664596.1"/>
    </source>
</evidence>
<feature type="region of interest" description="Disordered" evidence="1">
    <location>
        <begin position="115"/>
        <end position="158"/>
    </location>
</feature>
<organism evidence="3 4">
    <name type="scientific">Hibiscus syriacus</name>
    <name type="common">Rose of Sharon</name>
    <dbReference type="NCBI Taxonomy" id="106335"/>
    <lineage>
        <taxon>Eukaryota</taxon>
        <taxon>Viridiplantae</taxon>
        <taxon>Streptophyta</taxon>
        <taxon>Embryophyta</taxon>
        <taxon>Tracheophyta</taxon>
        <taxon>Spermatophyta</taxon>
        <taxon>Magnoliopsida</taxon>
        <taxon>eudicotyledons</taxon>
        <taxon>Gunneridae</taxon>
        <taxon>Pentapetalae</taxon>
        <taxon>rosids</taxon>
        <taxon>malvids</taxon>
        <taxon>Malvales</taxon>
        <taxon>Malvaceae</taxon>
        <taxon>Malvoideae</taxon>
        <taxon>Hibiscus</taxon>
    </lineage>
</organism>
<keyword evidence="4" id="KW-1185">Reference proteome</keyword>
<dbReference type="InterPro" id="IPR025486">
    <property type="entry name" value="DUF4378"/>
</dbReference>
<name>A0A6A2XRH2_HIBSY</name>
<feature type="compositionally biased region" description="Basic and acidic residues" evidence="1">
    <location>
        <begin position="423"/>
        <end position="439"/>
    </location>
</feature>
<dbReference type="Proteomes" id="UP000436088">
    <property type="component" value="Unassembled WGS sequence"/>
</dbReference>
<feature type="region of interest" description="Disordered" evidence="1">
    <location>
        <begin position="32"/>
        <end position="76"/>
    </location>
</feature>
<feature type="domain" description="DUF4378" evidence="2">
    <location>
        <begin position="536"/>
        <end position="694"/>
    </location>
</feature>
<accession>A0A6A2XRH2</accession>
<feature type="compositionally biased region" description="Basic and acidic residues" evidence="1">
    <location>
        <begin position="125"/>
        <end position="145"/>
    </location>
</feature>
<dbReference type="PANTHER" id="PTHR47071:SF2">
    <property type="entry name" value="PROTEIN TRM32"/>
    <property type="match status" value="1"/>
</dbReference>
<dbReference type="PANTHER" id="PTHR47071">
    <property type="entry name" value="PROTEIN TRM32"/>
    <property type="match status" value="1"/>
</dbReference>
<feature type="compositionally biased region" description="Polar residues" evidence="1">
    <location>
        <begin position="32"/>
        <end position="55"/>
    </location>
</feature>
<dbReference type="Pfam" id="PF14309">
    <property type="entry name" value="DUF4378"/>
    <property type="match status" value="1"/>
</dbReference>
<evidence type="ECO:0000259" key="2">
    <source>
        <dbReference type="Pfam" id="PF14309"/>
    </source>
</evidence>
<feature type="compositionally biased region" description="Basic and acidic residues" evidence="1">
    <location>
        <begin position="61"/>
        <end position="76"/>
    </location>
</feature>
<proteinExistence type="predicted"/>
<protein>
    <recommendedName>
        <fullName evidence="2">DUF4378 domain-containing protein</fullName>
    </recommendedName>
</protein>
<dbReference type="AlphaFoldDB" id="A0A6A2XRH2"/>
<comment type="caution">
    <text evidence="3">The sequence shown here is derived from an EMBL/GenBank/DDBJ whole genome shotgun (WGS) entry which is preliminary data.</text>
</comment>
<sequence>MLEENLEFSVISEFIEDLTGINLRLSCVQHGKGSSSTVQQQTRKAGPTNKRSGNAPTKGLTSKEKAKEENENKDWILGHSAKSQLQQTDSTHHLEHSGFGLGWMNPIILVRKQGDTSYTTSTKSKRPDIHESKNADQHFEHEGNSGKHANNNRGTRNLKPESIKLNKQVSYNQVEAVDVLEIFKVNKDLFLDLQDPEVGISHHFPGKQTSKAVKLTKIRLISDARFTRSGILGLAHLSTSRRKVGPSKWAKNQSQVEPFSYERLKDIKQRIKQALKERRKSIKHTSVNELTLQVSSRDPLFTNESEAVESSEKMASSCPPNNADDHDIDNGRLMMIRTKSINESLDRYTRLFQHSASKEANLNHSRSLKLSNEDRVSSRGNNAPKFLGGFHPCLILNHFAPFYEVSYDALSSEIPIRSIQDNDADKETDPHIEPKPTSFREDIDKLELVEAVIENCRKTDEKDRIAVIQPAVNELLNHLPLSEGLGLNHSNFPEREADYFTKERRRTSQESVDNKTMGNSSRFLFFEPDREADPWYNYVKDILELSGFTRDDGRQIWFSPDQPLDPSMFKELENLLHPELESTIDEVGSNCDHRLVFNLVDEELLEIGEKSSVYFPKPFSFNTGISLKLKRNNIVEEVWNKVSKNLASQPEHDLSLDDIVAGDLGRNAWMSLQAESEVVALELEDLIFDELLDEVVCFESHLGQNYRFPFFNST</sequence>
<evidence type="ECO:0000313" key="4">
    <source>
        <dbReference type="Proteomes" id="UP000436088"/>
    </source>
</evidence>